<dbReference type="InterPro" id="IPR037143">
    <property type="entry name" value="4-PPantetheinyl_Trfase_dom_sf"/>
</dbReference>
<evidence type="ECO:0000313" key="2">
    <source>
        <dbReference type="Proteomes" id="UP001501521"/>
    </source>
</evidence>
<dbReference type="Proteomes" id="UP001501521">
    <property type="component" value="Unassembled WGS sequence"/>
</dbReference>
<sequence length="128" mass="13158">MVAVDIWWADLRSADIRRAGELPAAEAARLDELDAPADRGRRLLGALLLQDAVRVARDSAPGATVEIDRTCDACGAPHGRPRPADGLGPHLSVSHSGLLVVVAACADAAVGVDVQRVADGGSSYLSVG</sequence>
<proteinExistence type="predicted"/>
<name>A0ABP9F9R5_9ACTN</name>
<evidence type="ECO:0000313" key="1">
    <source>
        <dbReference type="EMBL" id="GAA4896165.1"/>
    </source>
</evidence>
<dbReference type="SUPFAM" id="SSF56214">
    <property type="entry name" value="4'-phosphopantetheinyl transferase"/>
    <property type="match status" value="1"/>
</dbReference>
<reference evidence="2" key="1">
    <citation type="journal article" date="2019" name="Int. J. Syst. Evol. Microbiol.">
        <title>The Global Catalogue of Microorganisms (GCM) 10K type strain sequencing project: providing services to taxonomists for standard genome sequencing and annotation.</title>
        <authorList>
            <consortium name="The Broad Institute Genomics Platform"/>
            <consortium name="The Broad Institute Genome Sequencing Center for Infectious Disease"/>
            <person name="Wu L."/>
            <person name="Ma J."/>
        </authorList>
    </citation>
    <scope>NUCLEOTIDE SEQUENCE [LARGE SCALE GENOMIC DNA]</scope>
    <source>
        <strain evidence="2">JCM 19125</strain>
    </source>
</reference>
<comment type="caution">
    <text evidence="1">The sequence shown here is derived from an EMBL/GenBank/DDBJ whole genome shotgun (WGS) entry which is preliminary data.</text>
</comment>
<dbReference type="EMBL" id="BAABLV010000019">
    <property type="protein sequence ID" value="GAA4896165.1"/>
    <property type="molecule type" value="Genomic_DNA"/>
</dbReference>
<accession>A0ABP9F9R5</accession>
<dbReference type="Gene3D" id="3.90.470.20">
    <property type="entry name" value="4'-phosphopantetheinyl transferase domain"/>
    <property type="match status" value="1"/>
</dbReference>
<protein>
    <recommendedName>
        <fullName evidence="3">4'-phosphopantetheinyl transferase domain-containing protein</fullName>
    </recommendedName>
</protein>
<organism evidence="1 2">
    <name type="scientific">Tessaracoccus lubricantis</name>
    <dbReference type="NCBI Taxonomy" id="545543"/>
    <lineage>
        <taxon>Bacteria</taxon>
        <taxon>Bacillati</taxon>
        <taxon>Actinomycetota</taxon>
        <taxon>Actinomycetes</taxon>
        <taxon>Propionibacteriales</taxon>
        <taxon>Propionibacteriaceae</taxon>
        <taxon>Tessaracoccus</taxon>
    </lineage>
</organism>
<evidence type="ECO:0008006" key="3">
    <source>
        <dbReference type="Google" id="ProtNLM"/>
    </source>
</evidence>
<keyword evidence="2" id="KW-1185">Reference proteome</keyword>
<gene>
    <name evidence="1" type="ORF">GCM10025789_12350</name>
</gene>